<evidence type="ECO:0000313" key="8">
    <source>
        <dbReference type="Proteomes" id="UP001359485"/>
    </source>
</evidence>
<evidence type="ECO:0000256" key="4">
    <source>
        <dbReference type="ARBA" id="ARBA00022801"/>
    </source>
</evidence>
<proteinExistence type="inferred from homology"/>
<evidence type="ECO:0000256" key="3">
    <source>
        <dbReference type="ARBA" id="ARBA00022670"/>
    </source>
</evidence>
<keyword evidence="4" id="KW-0378">Hydrolase</keyword>
<evidence type="ECO:0000256" key="2">
    <source>
        <dbReference type="ARBA" id="ARBA00010872"/>
    </source>
</evidence>
<dbReference type="Pfam" id="PF01112">
    <property type="entry name" value="Asparaginase_2"/>
    <property type="match status" value="1"/>
</dbReference>
<keyword evidence="5" id="KW-0068">Autocatalytic cleavage</keyword>
<evidence type="ECO:0000256" key="6">
    <source>
        <dbReference type="ARBA" id="ARBA00049366"/>
    </source>
</evidence>
<dbReference type="PANTHER" id="PTHR10188">
    <property type="entry name" value="L-ASPARAGINASE"/>
    <property type="match status" value="1"/>
</dbReference>
<dbReference type="InterPro" id="IPR029055">
    <property type="entry name" value="Ntn_hydrolases_N"/>
</dbReference>
<dbReference type="InterPro" id="IPR000246">
    <property type="entry name" value="Peptidase_T2"/>
</dbReference>
<dbReference type="EMBL" id="JAWJWF010000003">
    <property type="protein sequence ID" value="KAK6635265.1"/>
    <property type="molecule type" value="Genomic_DNA"/>
</dbReference>
<keyword evidence="3" id="KW-0645">Protease</keyword>
<evidence type="ECO:0000313" key="7">
    <source>
        <dbReference type="EMBL" id="KAK6635265.1"/>
    </source>
</evidence>
<comment type="catalytic activity">
    <reaction evidence="1">
        <text>Cleavage of a beta-linked Asp residue from the N-terminus of a polypeptide.</text>
        <dbReference type="EC" id="3.4.19.5"/>
    </reaction>
</comment>
<accession>A0ABR1B8J8</accession>
<dbReference type="SUPFAM" id="SSF56235">
    <property type="entry name" value="N-terminal nucleophile aminohydrolases (Ntn hydrolases)"/>
    <property type="match status" value="1"/>
</dbReference>
<evidence type="ECO:0000256" key="1">
    <source>
        <dbReference type="ARBA" id="ARBA00000306"/>
    </source>
</evidence>
<keyword evidence="8" id="KW-1185">Reference proteome</keyword>
<gene>
    <name evidence="7" type="ORF">RUM44_000516</name>
</gene>
<evidence type="ECO:0008006" key="9">
    <source>
        <dbReference type="Google" id="ProtNLM"/>
    </source>
</evidence>
<dbReference type="CDD" id="cd04702">
    <property type="entry name" value="ASRGL1_like"/>
    <property type="match status" value="1"/>
</dbReference>
<dbReference type="InterPro" id="IPR033844">
    <property type="entry name" value="ASRGL1_meta"/>
</dbReference>
<evidence type="ECO:0000256" key="5">
    <source>
        <dbReference type="ARBA" id="ARBA00022813"/>
    </source>
</evidence>
<comment type="catalytic activity">
    <reaction evidence="6">
        <text>L-asparagine + H2O = L-aspartate + NH4(+)</text>
        <dbReference type="Rhea" id="RHEA:21016"/>
        <dbReference type="ChEBI" id="CHEBI:15377"/>
        <dbReference type="ChEBI" id="CHEBI:28938"/>
        <dbReference type="ChEBI" id="CHEBI:29991"/>
        <dbReference type="ChEBI" id="CHEBI:58048"/>
        <dbReference type="EC" id="3.5.1.1"/>
    </reaction>
</comment>
<name>A0ABR1B8J8_POLSC</name>
<dbReference type="Gene3D" id="3.60.20.30">
    <property type="entry name" value="(Glycosyl)asparaginase"/>
    <property type="match status" value="1"/>
</dbReference>
<dbReference type="PANTHER" id="PTHR10188:SF41">
    <property type="entry name" value="ISOASPARTYL PEPTIDASE_L-ASPARAGINASE"/>
    <property type="match status" value="1"/>
</dbReference>
<protein>
    <recommendedName>
        <fullName evidence="9">Asparaginase</fullName>
    </recommendedName>
</protein>
<organism evidence="7 8">
    <name type="scientific">Polyplax serrata</name>
    <name type="common">Common mouse louse</name>
    <dbReference type="NCBI Taxonomy" id="468196"/>
    <lineage>
        <taxon>Eukaryota</taxon>
        <taxon>Metazoa</taxon>
        <taxon>Ecdysozoa</taxon>
        <taxon>Arthropoda</taxon>
        <taxon>Hexapoda</taxon>
        <taxon>Insecta</taxon>
        <taxon>Pterygota</taxon>
        <taxon>Neoptera</taxon>
        <taxon>Paraneoptera</taxon>
        <taxon>Psocodea</taxon>
        <taxon>Troctomorpha</taxon>
        <taxon>Phthiraptera</taxon>
        <taxon>Anoplura</taxon>
        <taxon>Polyplacidae</taxon>
        <taxon>Polyplax</taxon>
    </lineage>
</organism>
<dbReference type="Proteomes" id="UP001359485">
    <property type="component" value="Unassembled WGS sequence"/>
</dbReference>
<comment type="similarity">
    <text evidence="2">Belongs to the Ntn-hydrolase family.</text>
</comment>
<comment type="caution">
    <text evidence="7">The sequence shown here is derived from an EMBL/GenBank/DDBJ whole genome shotgun (WGS) entry which is preliminary data.</text>
</comment>
<sequence length="298" mass="30526">MAVGMSKFSRILWGDGKGMGIPVVLVHGGAGNIGDERVCDTIDGVRKAVVRGYDILAKGGTSLDAAQACVEVMEEDPIFNAGSVGAVKNILHPVAVARKIMEKTQGGMLVGEGANRFAREEGFSSTPTYDLITDAAIEGLETFMSNPDAANYEFQCAGVGTVGAVVVDCCGRVACATSTGGTTGKPVGRLGDTPIPGCGGYANDCVGAVSATGRGESIMKVCLASRILNLIEQGMPVQQATDEALEYMGNTVGDAAGAIAVSCSGDIGISFITKRMAWAYKKGDGPVCAGVDKPSEIQ</sequence>
<reference evidence="7 8" key="1">
    <citation type="submission" date="2023-09" db="EMBL/GenBank/DDBJ databases">
        <title>Genomes of two closely related lineages of the louse Polyplax serrata with different host specificities.</title>
        <authorList>
            <person name="Martinu J."/>
            <person name="Tarabai H."/>
            <person name="Stefka J."/>
            <person name="Hypsa V."/>
        </authorList>
    </citation>
    <scope>NUCLEOTIDE SEQUENCE [LARGE SCALE GENOMIC DNA]</scope>
    <source>
        <strain evidence="7">98ZLc_SE</strain>
    </source>
</reference>